<feature type="region of interest" description="Disordered" evidence="1">
    <location>
        <begin position="81"/>
        <end position="112"/>
    </location>
</feature>
<protein>
    <recommendedName>
        <fullName evidence="5">Nickel/cobalt transporter regulator</fullName>
    </recommendedName>
</protein>
<organism evidence="3 4">
    <name type="scientific">Fulvimarina manganoxydans</name>
    <dbReference type="NCBI Taxonomy" id="937218"/>
    <lineage>
        <taxon>Bacteria</taxon>
        <taxon>Pseudomonadati</taxon>
        <taxon>Pseudomonadota</taxon>
        <taxon>Alphaproteobacteria</taxon>
        <taxon>Hyphomicrobiales</taxon>
        <taxon>Aurantimonadaceae</taxon>
        <taxon>Fulvimarina</taxon>
    </lineage>
</organism>
<dbReference type="Proteomes" id="UP000192656">
    <property type="component" value="Unassembled WGS sequence"/>
</dbReference>
<evidence type="ECO:0008006" key="5">
    <source>
        <dbReference type="Google" id="ProtNLM"/>
    </source>
</evidence>
<proteinExistence type="predicted"/>
<keyword evidence="4" id="KW-1185">Reference proteome</keyword>
<dbReference type="AlphaFoldDB" id="A0A1W2E7A0"/>
<evidence type="ECO:0000313" key="3">
    <source>
        <dbReference type="EMBL" id="SMD05660.1"/>
    </source>
</evidence>
<gene>
    <name evidence="3" type="ORF">SAMN06297251_12246</name>
</gene>
<dbReference type="RefSeq" id="WP_084412019.1">
    <property type="nucleotide sequence ID" value="NZ_FWXR01000022.1"/>
</dbReference>
<evidence type="ECO:0000256" key="1">
    <source>
        <dbReference type="SAM" id="MobiDB-lite"/>
    </source>
</evidence>
<evidence type="ECO:0000313" key="4">
    <source>
        <dbReference type="Proteomes" id="UP000192656"/>
    </source>
</evidence>
<accession>A0A1W2E7A0</accession>
<feature type="signal peptide" evidence="2">
    <location>
        <begin position="1"/>
        <end position="28"/>
    </location>
</feature>
<evidence type="ECO:0000256" key="2">
    <source>
        <dbReference type="SAM" id="SignalP"/>
    </source>
</evidence>
<feature type="chain" id="PRO_5010706989" description="Nickel/cobalt transporter regulator" evidence="2">
    <location>
        <begin position="29"/>
        <end position="112"/>
    </location>
</feature>
<sequence length="112" mass="11869">MRKPFLSVIAVVSAALTAPLLLPMQADAQLKDRDGYDIVGVRLSEREREESRPVRLPDGRVVLRPVSQGIPFLFGLGDNRGVPSGLPTKGGVTPTAEASTPSGGLIPGQEPR</sequence>
<keyword evidence="2" id="KW-0732">Signal</keyword>
<dbReference type="EMBL" id="FWXR01000022">
    <property type="protein sequence ID" value="SMD05660.1"/>
    <property type="molecule type" value="Genomic_DNA"/>
</dbReference>
<reference evidence="3 4" key="1">
    <citation type="submission" date="2017-04" db="EMBL/GenBank/DDBJ databases">
        <authorList>
            <person name="Afonso C.L."/>
            <person name="Miller P.J."/>
            <person name="Scott M.A."/>
            <person name="Spackman E."/>
            <person name="Goraichik I."/>
            <person name="Dimitrov K.M."/>
            <person name="Suarez D.L."/>
            <person name="Swayne D.E."/>
        </authorList>
    </citation>
    <scope>NUCLEOTIDE SEQUENCE [LARGE SCALE GENOMIC DNA]</scope>
    <source>
        <strain evidence="3 4">CGMCC 1.10972</strain>
    </source>
</reference>
<dbReference type="OrthoDB" id="7916645at2"/>
<name>A0A1W2E7A0_9HYPH</name>